<feature type="compositionally biased region" description="Low complexity" evidence="1">
    <location>
        <begin position="154"/>
        <end position="166"/>
    </location>
</feature>
<keyword evidence="3" id="KW-1185">Reference proteome</keyword>
<feature type="region of interest" description="Disordered" evidence="1">
    <location>
        <begin position="31"/>
        <end position="176"/>
    </location>
</feature>
<feature type="transmembrane region" description="Helical" evidence="2">
    <location>
        <begin position="6"/>
        <end position="26"/>
    </location>
</feature>
<proteinExistence type="predicted"/>
<name>A0A1I8BX03_MELHA</name>
<feature type="compositionally biased region" description="Low complexity" evidence="1">
    <location>
        <begin position="113"/>
        <end position="138"/>
    </location>
</feature>
<dbReference type="AlphaFoldDB" id="A0A1I8BX03"/>
<dbReference type="WBParaSite" id="MhA1_Contig761.frz3.gene7">
    <property type="protein sequence ID" value="MhA1_Contig761.frz3.gene7"/>
    <property type="gene ID" value="MhA1_Contig761.frz3.gene7"/>
</dbReference>
<keyword evidence="2" id="KW-0472">Membrane</keyword>
<keyword evidence="2" id="KW-1133">Transmembrane helix</keyword>
<dbReference type="Proteomes" id="UP000095281">
    <property type="component" value="Unplaced"/>
</dbReference>
<evidence type="ECO:0000313" key="3">
    <source>
        <dbReference type="Proteomes" id="UP000095281"/>
    </source>
</evidence>
<evidence type="ECO:0000256" key="1">
    <source>
        <dbReference type="SAM" id="MobiDB-lite"/>
    </source>
</evidence>
<accession>A0A1I8BX03</accession>
<feature type="region of interest" description="Disordered" evidence="1">
    <location>
        <begin position="259"/>
        <end position="291"/>
    </location>
</feature>
<feature type="compositionally biased region" description="Polar residues" evidence="1">
    <location>
        <begin position="259"/>
        <end position="273"/>
    </location>
</feature>
<reference evidence="4" key="1">
    <citation type="submission" date="2016-11" db="UniProtKB">
        <authorList>
            <consortium name="WormBaseParasite"/>
        </authorList>
    </citation>
    <scope>IDENTIFICATION</scope>
</reference>
<sequence length="291" mass="31680">MSKINNSLIFFLFIFLLNFIFIFTIIPNRSRRGHQQGRGNANQMGNQPFRFNSTRDFFPSDTDSDTDFFNSDTDDEDGADFNEFFTPHTPGRPTGVPRQDAVNAAISRRDRNQNNNVNINTGTGRGLNNNNRSNPRGTQENSNNRTTHRETPSGGTNNRRPNNTTGFPVRGGNRGVLPSVSVNVSSSVSGRRSSVTVGTQHVFGMQPGSRAVVATHQGDDGAILGATLARTQVRPNGTRTASQDTLHLLDGGGYVYSSASHSQNGSNNSTRFSTRIHFGNNTGNTGGNEKK</sequence>
<feature type="compositionally biased region" description="Polar residues" evidence="1">
    <location>
        <begin position="37"/>
        <end position="52"/>
    </location>
</feature>
<evidence type="ECO:0000313" key="4">
    <source>
        <dbReference type="WBParaSite" id="MhA1_Contig761.frz3.gene7"/>
    </source>
</evidence>
<feature type="compositionally biased region" description="Acidic residues" evidence="1">
    <location>
        <begin position="62"/>
        <end position="80"/>
    </location>
</feature>
<protein>
    <submittedName>
        <fullName evidence="4">Uncharacterized protein</fullName>
    </submittedName>
</protein>
<keyword evidence="2" id="KW-0812">Transmembrane</keyword>
<evidence type="ECO:0000256" key="2">
    <source>
        <dbReference type="SAM" id="Phobius"/>
    </source>
</evidence>
<organism evidence="3 4">
    <name type="scientific">Meloidogyne hapla</name>
    <name type="common">Root-knot nematode worm</name>
    <dbReference type="NCBI Taxonomy" id="6305"/>
    <lineage>
        <taxon>Eukaryota</taxon>
        <taxon>Metazoa</taxon>
        <taxon>Ecdysozoa</taxon>
        <taxon>Nematoda</taxon>
        <taxon>Chromadorea</taxon>
        <taxon>Rhabditida</taxon>
        <taxon>Tylenchina</taxon>
        <taxon>Tylenchomorpha</taxon>
        <taxon>Tylenchoidea</taxon>
        <taxon>Meloidogynidae</taxon>
        <taxon>Meloidogyninae</taxon>
        <taxon>Meloidogyne</taxon>
    </lineage>
</organism>